<name>A0A6J4QHY3_9ACTN</name>
<feature type="region of interest" description="Disordered" evidence="1">
    <location>
        <begin position="1"/>
        <end position="74"/>
    </location>
</feature>
<feature type="compositionally biased region" description="Low complexity" evidence="1">
    <location>
        <begin position="16"/>
        <end position="74"/>
    </location>
</feature>
<protein>
    <submittedName>
        <fullName evidence="2">Uncharacterized protein</fullName>
    </submittedName>
</protein>
<dbReference type="AlphaFoldDB" id="A0A6J4QHY3"/>
<sequence length="74" mass="8076">WTSRPPRGRCSERWVTPCTTGTSPRSRSSPVTCKARAARPRTPCAPASPWTCATTPNRRSSRRPPASTPCGPRI</sequence>
<feature type="non-terminal residue" evidence="2">
    <location>
        <position position="74"/>
    </location>
</feature>
<evidence type="ECO:0000256" key="1">
    <source>
        <dbReference type="SAM" id="MobiDB-lite"/>
    </source>
</evidence>
<evidence type="ECO:0000313" key="2">
    <source>
        <dbReference type="EMBL" id="CAA9445478.1"/>
    </source>
</evidence>
<feature type="non-terminal residue" evidence="2">
    <location>
        <position position="1"/>
    </location>
</feature>
<proteinExistence type="predicted"/>
<dbReference type="EMBL" id="CADCVH010000010">
    <property type="protein sequence ID" value="CAA9445478.1"/>
    <property type="molecule type" value="Genomic_DNA"/>
</dbReference>
<reference evidence="2" key="1">
    <citation type="submission" date="2020-02" db="EMBL/GenBank/DDBJ databases">
        <authorList>
            <person name="Meier V. D."/>
        </authorList>
    </citation>
    <scope>NUCLEOTIDE SEQUENCE</scope>
    <source>
        <strain evidence="2">AVDCRST_MAG02</strain>
    </source>
</reference>
<accession>A0A6J4QHY3</accession>
<gene>
    <name evidence="2" type="ORF">AVDCRST_MAG02-395</name>
</gene>
<organism evidence="2">
    <name type="scientific">uncultured Rubrobacteraceae bacterium</name>
    <dbReference type="NCBI Taxonomy" id="349277"/>
    <lineage>
        <taxon>Bacteria</taxon>
        <taxon>Bacillati</taxon>
        <taxon>Actinomycetota</taxon>
        <taxon>Rubrobacteria</taxon>
        <taxon>Rubrobacterales</taxon>
        <taxon>Rubrobacteraceae</taxon>
        <taxon>environmental samples</taxon>
    </lineage>
</organism>